<dbReference type="Proteomes" id="UP001168972">
    <property type="component" value="Unassembled WGS sequence"/>
</dbReference>
<dbReference type="EMBL" id="JAQQBR010000006">
    <property type="protein sequence ID" value="KAK0174328.1"/>
    <property type="molecule type" value="Genomic_DNA"/>
</dbReference>
<proteinExistence type="predicted"/>
<reference evidence="1" key="1">
    <citation type="journal article" date="2023" name="bioRxiv">
        <title>Scaffold-level genome assemblies of two parasitoid biocontrol wasps reveal the parthenogenesis mechanism and an associated novel virus.</title>
        <authorList>
            <person name="Inwood S."/>
            <person name="Skelly J."/>
            <person name="Guhlin J."/>
            <person name="Harrop T."/>
            <person name="Goldson S."/>
            <person name="Dearden P."/>
        </authorList>
    </citation>
    <scope>NUCLEOTIDE SEQUENCE</scope>
    <source>
        <strain evidence="1">Lincoln</strain>
        <tissue evidence="1">Whole body</tissue>
    </source>
</reference>
<keyword evidence="2" id="KW-1185">Reference proteome</keyword>
<evidence type="ECO:0000313" key="1">
    <source>
        <dbReference type="EMBL" id="KAK0174328.1"/>
    </source>
</evidence>
<protein>
    <submittedName>
        <fullName evidence="1">Uncharacterized protein</fullName>
    </submittedName>
</protein>
<name>A0AA39FRI9_MICHY</name>
<organism evidence="1 2">
    <name type="scientific">Microctonus hyperodae</name>
    <name type="common">Parasitoid wasp</name>
    <dbReference type="NCBI Taxonomy" id="165561"/>
    <lineage>
        <taxon>Eukaryota</taxon>
        <taxon>Metazoa</taxon>
        <taxon>Ecdysozoa</taxon>
        <taxon>Arthropoda</taxon>
        <taxon>Hexapoda</taxon>
        <taxon>Insecta</taxon>
        <taxon>Pterygota</taxon>
        <taxon>Neoptera</taxon>
        <taxon>Endopterygota</taxon>
        <taxon>Hymenoptera</taxon>
        <taxon>Apocrita</taxon>
        <taxon>Ichneumonoidea</taxon>
        <taxon>Braconidae</taxon>
        <taxon>Euphorinae</taxon>
        <taxon>Microctonus</taxon>
    </lineage>
</organism>
<evidence type="ECO:0000313" key="2">
    <source>
        <dbReference type="Proteomes" id="UP001168972"/>
    </source>
</evidence>
<gene>
    <name evidence="1" type="ORF">PV327_010112</name>
</gene>
<accession>A0AA39FRI9</accession>
<dbReference type="AlphaFoldDB" id="A0AA39FRI9"/>
<reference evidence="1" key="2">
    <citation type="submission" date="2023-03" db="EMBL/GenBank/DDBJ databases">
        <authorList>
            <person name="Inwood S.N."/>
            <person name="Skelly J.G."/>
            <person name="Guhlin J."/>
            <person name="Harrop T.W.R."/>
            <person name="Goldson S.G."/>
            <person name="Dearden P.K."/>
        </authorList>
    </citation>
    <scope>NUCLEOTIDE SEQUENCE</scope>
    <source>
        <strain evidence="1">Lincoln</strain>
        <tissue evidence="1">Whole body</tissue>
    </source>
</reference>
<comment type="caution">
    <text evidence="1">The sequence shown here is derived from an EMBL/GenBank/DDBJ whole genome shotgun (WGS) entry which is preliminary data.</text>
</comment>
<sequence length="272" mass="30969">MPYGQPKIVEINYSAACNWRSQDGWSLARFVHALNHTAASNEYLENNQNVSSKCKNVSSSDIEHTAIDGQDSYMGVDSRLLLDRKVLRSDQIIRPFSTAGRGMNHTRSPHFLTCVRNARFYYSSRLSITRSKFALLCRNGTDHALEEAIKKLKLDELPNIFDFKDTQVFHELVDYRPLGNEDSIEIKNSVGTDMEANTEQYITYENQVEICSGKKAYVGVPTAVFEKNEEKYAVKSFDDIDTHSDYDHIITKVDSAKDSIPKKMKKMTSESL</sequence>